<keyword evidence="1" id="KW-0863">Zinc-finger</keyword>
<evidence type="ECO:0000313" key="5">
    <source>
        <dbReference type="Proteomes" id="UP001186944"/>
    </source>
</evidence>
<dbReference type="GO" id="GO:0008270">
    <property type="term" value="F:zinc ion binding"/>
    <property type="evidence" value="ECO:0007669"/>
    <property type="project" value="UniProtKB-KW"/>
</dbReference>
<protein>
    <recommendedName>
        <fullName evidence="3">C3H1-type domain-containing protein</fullName>
    </recommendedName>
</protein>
<dbReference type="AlphaFoldDB" id="A0AA88Y1X7"/>
<evidence type="ECO:0000313" key="4">
    <source>
        <dbReference type="EMBL" id="KAK3091174.1"/>
    </source>
</evidence>
<evidence type="ECO:0000259" key="3">
    <source>
        <dbReference type="PROSITE" id="PS50103"/>
    </source>
</evidence>
<keyword evidence="1" id="KW-0862">Zinc</keyword>
<keyword evidence="1" id="KW-0479">Metal-binding</keyword>
<proteinExistence type="predicted"/>
<feature type="domain" description="C3H1-type" evidence="3">
    <location>
        <begin position="234"/>
        <end position="262"/>
    </location>
</feature>
<accession>A0AA88Y1X7</accession>
<dbReference type="PANTHER" id="PTHR35558:SF1">
    <property type="entry name" value="ENDONUCLEASE_EXONUCLEASE_PHOSPHATASE DOMAIN-CONTAINING PROTEIN"/>
    <property type="match status" value="1"/>
</dbReference>
<evidence type="ECO:0000256" key="1">
    <source>
        <dbReference type="PROSITE-ProRule" id="PRU00723"/>
    </source>
</evidence>
<keyword evidence="5" id="KW-1185">Reference proteome</keyword>
<gene>
    <name evidence="4" type="ORF">FSP39_017715</name>
</gene>
<comment type="caution">
    <text evidence="4">The sequence shown here is derived from an EMBL/GenBank/DDBJ whole genome shotgun (WGS) entry which is preliminary data.</text>
</comment>
<dbReference type="Proteomes" id="UP001186944">
    <property type="component" value="Unassembled WGS sequence"/>
</dbReference>
<feature type="region of interest" description="Disordered" evidence="2">
    <location>
        <begin position="1"/>
        <end position="20"/>
    </location>
</feature>
<name>A0AA88Y1X7_PINIB</name>
<feature type="region of interest" description="Disordered" evidence="2">
    <location>
        <begin position="271"/>
        <end position="301"/>
    </location>
</feature>
<dbReference type="InterPro" id="IPR000571">
    <property type="entry name" value="Znf_CCCH"/>
</dbReference>
<sequence>MNTQQTSLASTGLHAPAANVTTTNTNTSVTANATSSTNTCAAANSTASTSVNTSATEQGNRDNTLNVTGPLHSGRSLSQGVDLKIKSKIWAEEYLDLGQLLFKSKIAKLQAVQGEDNSISFVQKEEKSYFKSMQQWTTAFHVFVAIYCEKLPMESPGLMKYMATIQKLSEDVGTKAALHYDEQFRLWRSENPNIMPWGKLNQELHSEALQMGLKSRLNADPTLKKQNQLFRAQQSKKGVCFSWNNNAGKCLRPNCNFQHVCRNCHGPHPRKLCKASSDTQKSNVQQRSKSEPTSAKNDKSK</sequence>
<feature type="compositionally biased region" description="Polar residues" evidence="2">
    <location>
        <begin position="1"/>
        <end position="10"/>
    </location>
</feature>
<dbReference type="EMBL" id="VSWD01000010">
    <property type="protein sequence ID" value="KAK3091174.1"/>
    <property type="molecule type" value="Genomic_DNA"/>
</dbReference>
<reference evidence="4" key="1">
    <citation type="submission" date="2019-08" db="EMBL/GenBank/DDBJ databases">
        <title>The improved chromosome-level genome for the pearl oyster Pinctada fucata martensii using PacBio sequencing and Hi-C.</title>
        <authorList>
            <person name="Zheng Z."/>
        </authorList>
    </citation>
    <scope>NUCLEOTIDE SEQUENCE</scope>
    <source>
        <strain evidence="4">ZZ-2019</strain>
        <tissue evidence="4">Adductor muscle</tissue>
    </source>
</reference>
<dbReference type="PANTHER" id="PTHR35558">
    <property type="entry name" value="SGNH_HYDRO DOMAIN-CONTAINING PROTEIN"/>
    <property type="match status" value="1"/>
</dbReference>
<evidence type="ECO:0000256" key="2">
    <source>
        <dbReference type="SAM" id="MobiDB-lite"/>
    </source>
</evidence>
<organism evidence="4 5">
    <name type="scientific">Pinctada imbricata</name>
    <name type="common">Atlantic pearl-oyster</name>
    <name type="synonym">Pinctada martensii</name>
    <dbReference type="NCBI Taxonomy" id="66713"/>
    <lineage>
        <taxon>Eukaryota</taxon>
        <taxon>Metazoa</taxon>
        <taxon>Spiralia</taxon>
        <taxon>Lophotrochozoa</taxon>
        <taxon>Mollusca</taxon>
        <taxon>Bivalvia</taxon>
        <taxon>Autobranchia</taxon>
        <taxon>Pteriomorphia</taxon>
        <taxon>Pterioida</taxon>
        <taxon>Pterioidea</taxon>
        <taxon>Pteriidae</taxon>
        <taxon>Pinctada</taxon>
    </lineage>
</organism>
<feature type="zinc finger region" description="C3H1-type" evidence="1">
    <location>
        <begin position="234"/>
        <end position="262"/>
    </location>
</feature>
<dbReference type="PROSITE" id="PS50103">
    <property type="entry name" value="ZF_C3H1"/>
    <property type="match status" value="1"/>
</dbReference>
<feature type="compositionally biased region" description="Polar residues" evidence="2">
    <location>
        <begin position="276"/>
        <end position="295"/>
    </location>
</feature>